<feature type="signal peptide" evidence="1">
    <location>
        <begin position="1"/>
        <end position="18"/>
    </location>
</feature>
<gene>
    <name evidence="3" type="ORF">GGR27_002147</name>
</gene>
<feature type="domain" description="Putative beta-lactamase-inhibitor-like PepSY-like" evidence="2">
    <location>
        <begin position="23"/>
        <end position="76"/>
    </location>
</feature>
<evidence type="ECO:0000256" key="1">
    <source>
        <dbReference type="SAM" id="SignalP"/>
    </source>
</evidence>
<dbReference type="SUPFAM" id="SSF160574">
    <property type="entry name" value="BT0923-like"/>
    <property type="match status" value="1"/>
</dbReference>
<sequence length="82" mass="8993">MSKFFFCCCLAITLAACGDVDDSIEATAVPAAVMSAFNTAYPNATEVHWERDGDGYEVDFEYNGEEMEVDYDSQGTALEVED</sequence>
<dbReference type="PROSITE" id="PS51257">
    <property type="entry name" value="PROKAR_LIPOPROTEIN"/>
    <property type="match status" value="1"/>
</dbReference>
<dbReference type="InterPro" id="IPR021533">
    <property type="entry name" value="PepSY-like"/>
</dbReference>
<feature type="chain" id="PRO_5046914990" description="Putative beta-lactamase-inhibitor-like PepSY-like domain-containing protein" evidence="1">
    <location>
        <begin position="19"/>
        <end position="82"/>
    </location>
</feature>
<comment type="caution">
    <text evidence="3">The sequence shown here is derived from an EMBL/GenBank/DDBJ whole genome shotgun (WGS) entry which is preliminary data.</text>
</comment>
<dbReference type="EMBL" id="JAATJH010000003">
    <property type="protein sequence ID" value="NJC26637.1"/>
    <property type="molecule type" value="Genomic_DNA"/>
</dbReference>
<dbReference type="Pfam" id="PF11396">
    <property type="entry name" value="PepSY_like"/>
    <property type="match status" value="1"/>
</dbReference>
<proteinExistence type="predicted"/>
<reference evidence="3 4" key="1">
    <citation type="submission" date="2020-03" db="EMBL/GenBank/DDBJ databases">
        <title>Genomic Encyclopedia of Type Strains, Phase IV (KMG-IV): sequencing the most valuable type-strain genomes for metagenomic binning, comparative biology and taxonomic classification.</title>
        <authorList>
            <person name="Goeker M."/>
        </authorList>
    </citation>
    <scope>NUCLEOTIDE SEQUENCE [LARGE SCALE GENOMIC DNA]</scope>
    <source>
        <strain evidence="3 4">DSM 105096</strain>
    </source>
</reference>
<evidence type="ECO:0000313" key="3">
    <source>
        <dbReference type="EMBL" id="NJC26637.1"/>
    </source>
</evidence>
<dbReference type="Gene3D" id="3.10.450.360">
    <property type="match status" value="1"/>
</dbReference>
<dbReference type="RefSeq" id="WP_168037404.1">
    <property type="nucleotide sequence ID" value="NZ_JAATJH010000003.1"/>
</dbReference>
<evidence type="ECO:0000259" key="2">
    <source>
        <dbReference type="Pfam" id="PF11396"/>
    </source>
</evidence>
<keyword evidence="1" id="KW-0732">Signal</keyword>
<evidence type="ECO:0000313" key="4">
    <source>
        <dbReference type="Proteomes" id="UP000770785"/>
    </source>
</evidence>
<dbReference type="Proteomes" id="UP000770785">
    <property type="component" value="Unassembled WGS sequence"/>
</dbReference>
<keyword evidence="4" id="KW-1185">Reference proteome</keyword>
<accession>A0ABX0XBR5</accession>
<name>A0ABX0XBR5_9BACT</name>
<organism evidence="3 4">
    <name type="scientific">Neolewinella antarctica</name>
    <dbReference type="NCBI Taxonomy" id="442734"/>
    <lineage>
        <taxon>Bacteria</taxon>
        <taxon>Pseudomonadati</taxon>
        <taxon>Bacteroidota</taxon>
        <taxon>Saprospiria</taxon>
        <taxon>Saprospirales</taxon>
        <taxon>Lewinellaceae</taxon>
        <taxon>Neolewinella</taxon>
    </lineage>
</organism>
<protein>
    <recommendedName>
        <fullName evidence="2">Putative beta-lactamase-inhibitor-like PepSY-like domain-containing protein</fullName>
    </recommendedName>
</protein>